<accession>A0A1X0NK12</accession>
<dbReference type="GeneID" id="39989373"/>
<proteinExistence type="predicted"/>
<comment type="caution">
    <text evidence="1">The sequence shown here is derived from an EMBL/GenBank/DDBJ whole genome shotgun (WGS) entry which is preliminary data.</text>
</comment>
<dbReference type="Proteomes" id="UP000192257">
    <property type="component" value="Unassembled WGS sequence"/>
</dbReference>
<evidence type="ECO:0000313" key="2">
    <source>
        <dbReference type="Proteomes" id="UP000192257"/>
    </source>
</evidence>
<dbReference type="VEuPathDB" id="TriTrypDB:TM35_000381790"/>
<name>A0A1X0NK12_9TRYP</name>
<organism evidence="1 2">
    <name type="scientific">Trypanosoma theileri</name>
    <dbReference type="NCBI Taxonomy" id="67003"/>
    <lineage>
        <taxon>Eukaryota</taxon>
        <taxon>Discoba</taxon>
        <taxon>Euglenozoa</taxon>
        <taxon>Kinetoplastea</taxon>
        <taxon>Metakinetoplastina</taxon>
        <taxon>Trypanosomatida</taxon>
        <taxon>Trypanosomatidae</taxon>
        <taxon>Trypanosoma</taxon>
    </lineage>
</organism>
<dbReference type="EMBL" id="NBCO01000038">
    <property type="protein sequence ID" value="ORC85104.1"/>
    <property type="molecule type" value="Genomic_DNA"/>
</dbReference>
<reference evidence="1 2" key="1">
    <citation type="submission" date="2017-03" db="EMBL/GenBank/DDBJ databases">
        <title>An alternative strategy for trypanosome survival in the mammalian bloodstream revealed through genome and transcriptome analysis of the ubiquitous bovine parasite Trypanosoma (Megatrypanum) theileri.</title>
        <authorList>
            <person name="Kelly S."/>
            <person name="Ivens A."/>
            <person name="Mott A."/>
            <person name="O'Neill E."/>
            <person name="Emms D."/>
            <person name="Macleod O."/>
            <person name="Voorheis P."/>
            <person name="Matthews J."/>
            <person name="Matthews K."/>
            <person name="Carrington M."/>
        </authorList>
    </citation>
    <scope>NUCLEOTIDE SEQUENCE [LARGE SCALE GENOMIC DNA]</scope>
    <source>
        <strain evidence="1">Edinburgh</strain>
    </source>
</reference>
<dbReference type="RefSeq" id="XP_028879170.1">
    <property type="nucleotide sequence ID" value="XM_029029593.1"/>
</dbReference>
<dbReference type="AlphaFoldDB" id="A0A1X0NK12"/>
<sequence>MGAFTPHMIPQAEVRAVHLALHGFKIRLIDWPLGYSHRKHNDNVHYAKRKHAFTAVGGESQDRRVRARTEYEFLAVASHRRALLRTGYLDFKLQQYGSV</sequence>
<evidence type="ECO:0000313" key="1">
    <source>
        <dbReference type="EMBL" id="ORC85104.1"/>
    </source>
</evidence>
<keyword evidence="2" id="KW-1185">Reference proteome</keyword>
<gene>
    <name evidence="1" type="ORF">TM35_000381790</name>
</gene>
<protein>
    <submittedName>
        <fullName evidence="1">Uncharacterized protein</fullName>
    </submittedName>
</protein>